<accession>A0A6N4RDZ4</accession>
<dbReference type="InterPro" id="IPR019554">
    <property type="entry name" value="Soluble_ligand-bd"/>
</dbReference>
<organism evidence="5 6">
    <name type="scientific">Blastochloris viridis</name>
    <name type="common">Rhodopseudomonas viridis</name>
    <dbReference type="NCBI Taxonomy" id="1079"/>
    <lineage>
        <taxon>Bacteria</taxon>
        <taxon>Pseudomonadati</taxon>
        <taxon>Pseudomonadota</taxon>
        <taxon>Alphaproteobacteria</taxon>
        <taxon>Hyphomicrobiales</taxon>
        <taxon>Blastochloridaceae</taxon>
        <taxon>Blastochloris</taxon>
    </lineage>
</organism>
<evidence type="ECO:0000259" key="4">
    <source>
        <dbReference type="Pfam" id="PF10531"/>
    </source>
</evidence>
<dbReference type="PANTHER" id="PTHR33619:SF3">
    <property type="entry name" value="POLYSACCHARIDE EXPORT PROTEIN GFCE-RELATED"/>
    <property type="match status" value="1"/>
</dbReference>
<evidence type="ECO:0000256" key="2">
    <source>
        <dbReference type="SAM" id="SignalP"/>
    </source>
</evidence>
<dbReference type="EMBL" id="VAFM01000001">
    <property type="protein sequence ID" value="TKW61358.1"/>
    <property type="molecule type" value="Genomic_DNA"/>
</dbReference>
<feature type="domain" description="Soluble ligand binding" evidence="4">
    <location>
        <begin position="158"/>
        <end position="204"/>
    </location>
</feature>
<feature type="chain" id="PRO_5026922940" evidence="2">
    <location>
        <begin position="31"/>
        <end position="230"/>
    </location>
</feature>
<keyword evidence="1 2" id="KW-0732">Signal</keyword>
<dbReference type="Proteomes" id="UP000320948">
    <property type="component" value="Unassembled WGS sequence"/>
</dbReference>
<evidence type="ECO:0000256" key="1">
    <source>
        <dbReference type="ARBA" id="ARBA00022729"/>
    </source>
</evidence>
<dbReference type="PANTHER" id="PTHR33619">
    <property type="entry name" value="POLYSACCHARIDE EXPORT PROTEIN GFCE-RELATED"/>
    <property type="match status" value="1"/>
</dbReference>
<dbReference type="GO" id="GO:0015159">
    <property type="term" value="F:polysaccharide transmembrane transporter activity"/>
    <property type="evidence" value="ECO:0007669"/>
    <property type="project" value="InterPro"/>
</dbReference>
<dbReference type="InterPro" id="IPR003715">
    <property type="entry name" value="Poly_export_N"/>
</dbReference>
<reference evidence="5 6" key="1">
    <citation type="journal article" date="2017" name="Nat. Commun.">
        <title>In situ click chemistry generation of cyclooxygenase-2 inhibitors.</title>
        <authorList>
            <person name="Bhardwaj A."/>
            <person name="Kaur J."/>
            <person name="Wuest M."/>
            <person name="Wuest F."/>
        </authorList>
    </citation>
    <scope>NUCLEOTIDE SEQUENCE [LARGE SCALE GENOMIC DNA]</scope>
    <source>
        <strain evidence="5">S2_018_000_R2_106</strain>
    </source>
</reference>
<dbReference type="Pfam" id="PF10531">
    <property type="entry name" value="SLBB"/>
    <property type="match status" value="1"/>
</dbReference>
<feature type="signal peptide" evidence="2">
    <location>
        <begin position="1"/>
        <end position="30"/>
    </location>
</feature>
<comment type="caution">
    <text evidence="5">The sequence shown here is derived from an EMBL/GenBank/DDBJ whole genome shotgun (WGS) entry which is preliminary data.</text>
</comment>
<dbReference type="AlphaFoldDB" id="A0A6N4RDZ4"/>
<dbReference type="Pfam" id="PF02563">
    <property type="entry name" value="Poly_export"/>
    <property type="match status" value="1"/>
</dbReference>
<evidence type="ECO:0000313" key="6">
    <source>
        <dbReference type="Proteomes" id="UP000320948"/>
    </source>
</evidence>
<sequence>MRMNLLKTLRTGGALLVLALVFGMPQGAVAQGRDFSGGLTGAGTAVRAQSERSSDWVDRQAETEAEAARALASGKRAIVAPGQVGPGDKIKLTVFGEENLSGEFEVDNTGSLALPLVGEIKVRGLTPRDVERKIAHVLEDGYLKNPRVNIEVLNFRPFFILGEVNKPGSYPYANEMTVINAVALGGGYTTRAKTGKIIVRRAATPDKEEWISEDALVYPGDVLRVDERFF</sequence>
<protein>
    <submittedName>
        <fullName evidence="5">Polysaccharide export protein</fullName>
    </submittedName>
</protein>
<name>A0A6N4RDZ4_BLAVI</name>
<proteinExistence type="predicted"/>
<evidence type="ECO:0000313" key="5">
    <source>
        <dbReference type="EMBL" id="TKW61358.1"/>
    </source>
</evidence>
<dbReference type="InterPro" id="IPR049712">
    <property type="entry name" value="Poly_export"/>
</dbReference>
<gene>
    <name evidence="5" type="ORF">DI628_01655</name>
</gene>
<evidence type="ECO:0000259" key="3">
    <source>
        <dbReference type="Pfam" id="PF02563"/>
    </source>
</evidence>
<dbReference type="Gene3D" id="3.30.1950.10">
    <property type="entry name" value="wza like domain"/>
    <property type="match status" value="1"/>
</dbReference>
<feature type="domain" description="Polysaccharide export protein N-terminal" evidence="3">
    <location>
        <begin position="83"/>
        <end position="152"/>
    </location>
</feature>